<evidence type="ECO:0000313" key="5">
    <source>
        <dbReference type="Proteomes" id="UP000712600"/>
    </source>
</evidence>
<dbReference type="InterPro" id="IPR035513">
    <property type="entry name" value="Invertase/methylesterase_inhib"/>
</dbReference>
<protein>
    <recommendedName>
        <fullName evidence="3">Pectinesterase inhibitor domain-containing protein</fullName>
    </recommendedName>
</protein>
<dbReference type="Pfam" id="PF04043">
    <property type="entry name" value="PMEI"/>
    <property type="match status" value="1"/>
</dbReference>
<feature type="compositionally biased region" description="Low complexity" evidence="1">
    <location>
        <begin position="59"/>
        <end position="76"/>
    </location>
</feature>
<feature type="chain" id="PRO_5035917175" description="Pectinesterase inhibitor domain-containing protein" evidence="2">
    <location>
        <begin position="24"/>
        <end position="258"/>
    </location>
</feature>
<comment type="caution">
    <text evidence="4">The sequence shown here is derived from an EMBL/GenBank/DDBJ whole genome shotgun (WGS) entry which is preliminary data.</text>
</comment>
<name>A0A8S9SRI9_BRACR</name>
<proteinExistence type="predicted"/>
<dbReference type="SUPFAM" id="SSF101148">
    <property type="entry name" value="Plant invertase/pectin methylesterase inhibitor"/>
    <property type="match status" value="1"/>
</dbReference>
<reference evidence="4" key="1">
    <citation type="submission" date="2019-12" db="EMBL/GenBank/DDBJ databases">
        <title>Genome sequencing and annotation of Brassica cretica.</title>
        <authorList>
            <person name="Studholme D.J."/>
            <person name="Sarris P."/>
        </authorList>
    </citation>
    <scope>NUCLEOTIDE SEQUENCE</scope>
    <source>
        <strain evidence="4">PFS-109/04</strain>
        <tissue evidence="4">Leaf</tissue>
    </source>
</reference>
<dbReference type="AlphaFoldDB" id="A0A8S9SRI9"/>
<dbReference type="SMART" id="SM00856">
    <property type="entry name" value="PMEI"/>
    <property type="match status" value="1"/>
</dbReference>
<sequence length="258" mass="28346">MVRGIFHICLLASFLLLPQFSSTVNYGGFTVGANAPYPWDHNIPPPQETTPFPSPTTSPPTTSAQSPGPAAASSPFNNSSISGDMTWWCNKTPHAKTCTYYFQRSPDNNISRPPRFRSEFLRMLVHVALDQAVITHAQTVKLGQSCTNNQRKTACDVKCSDLDAQTWLSTAQTNIETCRSGSEDLKVSDFVMPAISNKNLSDLIGNCLAVNGVLMKQHNHTTVKDATVLYIRLFAKDISCASFQIQPSAITPFWSQTL</sequence>
<dbReference type="EMBL" id="QGKX02000004">
    <property type="protein sequence ID" value="KAF3602490.1"/>
    <property type="molecule type" value="Genomic_DNA"/>
</dbReference>
<organism evidence="4 5">
    <name type="scientific">Brassica cretica</name>
    <name type="common">Mustard</name>
    <dbReference type="NCBI Taxonomy" id="69181"/>
    <lineage>
        <taxon>Eukaryota</taxon>
        <taxon>Viridiplantae</taxon>
        <taxon>Streptophyta</taxon>
        <taxon>Embryophyta</taxon>
        <taxon>Tracheophyta</taxon>
        <taxon>Spermatophyta</taxon>
        <taxon>Magnoliopsida</taxon>
        <taxon>eudicotyledons</taxon>
        <taxon>Gunneridae</taxon>
        <taxon>Pentapetalae</taxon>
        <taxon>rosids</taxon>
        <taxon>malvids</taxon>
        <taxon>Brassicales</taxon>
        <taxon>Brassicaceae</taxon>
        <taxon>Brassiceae</taxon>
        <taxon>Brassica</taxon>
    </lineage>
</organism>
<dbReference type="Proteomes" id="UP000712600">
    <property type="component" value="Unassembled WGS sequence"/>
</dbReference>
<dbReference type="InterPro" id="IPR006501">
    <property type="entry name" value="Pectinesterase_inhib_dom"/>
</dbReference>
<evidence type="ECO:0000256" key="2">
    <source>
        <dbReference type="SAM" id="SignalP"/>
    </source>
</evidence>
<dbReference type="Gene3D" id="1.20.140.40">
    <property type="entry name" value="Invertase/pectin methylesterase inhibitor family protein"/>
    <property type="match status" value="1"/>
</dbReference>
<evidence type="ECO:0000256" key="1">
    <source>
        <dbReference type="SAM" id="MobiDB-lite"/>
    </source>
</evidence>
<feature type="region of interest" description="Disordered" evidence="1">
    <location>
        <begin position="40"/>
        <end position="76"/>
    </location>
</feature>
<gene>
    <name evidence="4" type="ORF">F2Q69_00035473</name>
</gene>
<dbReference type="CDD" id="cd15798">
    <property type="entry name" value="PMEI-like_3"/>
    <property type="match status" value="1"/>
</dbReference>
<feature type="signal peptide" evidence="2">
    <location>
        <begin position="1"/>
        <end position="23"/>
    </location>
</feature>
<keyword evidence="2" id="KW-0732">Signal</keyword>
<evidence type="ECO:0000313" key="4">
    <source>
        <dbReference type="EMBL" id="KAF3602490.1"/>
    </source>
</evidence>
<feature type="domain" description="Pectinesterase inhibitor" evidence="3">
    <location>
        <begin position="80"/>
        <end position="210"/>
    </location>
</feature>
<dbReference type="GO" id="GO:0004857">
    <property type="term" value="F:enzyme inhibitor activity"/>
    <property type="evidence" value="ECO:0007669"/>
    <property type="project" value="InterPro"/>
</dbReference>
<accession>A0A8S9SRI9</accession>
<feature type="compositionally biased region" description="Pro residues" evidence="1">
    <location>
        <begin position="43"/>
        <end position="58"/>
    </location>
</feature>
<evidence type="ECO:0000259" key="3">
    <source>
        <dbReference type="SMART" id="SM00856"/>
    </source>
</evidence>